<dbReference type="PANTHER" id="PTHR37299:SF1">
    <property type="entry name" value="STAGE 0 SPORULATION PROTEIN A HOMOLOG"/>
    <property type="match status" value="1"/>
</dbReference>
<dbReference type="Gene3D" id="3.40.50.2300">
    <property type="match status" value="1"/>
</dbReference>
<proteinExistence type="predicted"/>
<feature type="domain" description="HTH LytTR-type" evidence="5">
    <location>
        <begin position="131"/>
        <end position="229"/>
    </location>
</feature>
<evidence type="ECO:0000259" key="5">
    <source>
        <dbReference type="PROSITE" id="PS50930"/>
    </source>
</evidence>
<dbReference type="SMART" id="SM00448">
    <property type="entry name" value="REC"/>
    <property type="match status" value="1"/>
</dbReference>
<evidence type="ECO:0000259" key="4">
    <source>
        <dbReference type="PROSITE" id="PS50110"/>
    </source>
</evidence>
<dbReference type="PROSITE" id="PS50110">
    <property type="entry name" value="RESPONSE_REGULATORY"/>
    <property type="match status" value="1"/>
</dbReference>
<dbReference type="GO" id="GO:0003677">
    <property type="term" value="F:DNA binding"/>
    <property type="evidence" value="ECO:0007669"/>
    <property type="project" value="InterPro"/>
</dbReference>
<dbReference type="PANTHER" id="PTHR37299">
    <property type="entry name" value="TRANSCRIPTIONAL REGULATOR-RELATED"/>
    <property type="match status" value="1"/>
</dbReference>
<dbReference type="SMART" id="SM00850">
    <property type="entry name" value="LytTR"/>
    <property type="match status" value="1"/>
</dbReference>
<evidence type="ECO:0000256" key="1">
    <source>
        <dbReference type="ARBA" id="ARBA00018672"/>
    </source>
</evidence>
<dbReference type="InterPro" id="IPR007492">
    <property type="entry name" value="LytTR_DNA-bd_dom"/>
</dbReference>
<evidence type="ECO:0000256" key="3">
    <source>
        <dbReference type="PROSITE-ProRule" id="PRU00169"/>
    </source>
</evidence>
<evidence type="ECO:0000313" key="6">
    <source>
        <dbReference type="EMBL" id="VYT57389.1"/>
    </source>
</evidence>
<evidence type="ECO:0000256" key="2">
    <source>
        <dbReference type="ARBA" id="ARBA00024867"/>
    </source>
</evidence>
<dbReference type="AlphaFoldDB" id="A0A6N2XSA7"/>
<dbReference type="GeneID" id="23111243"/>
<dbReference type="Pfam" id="PF04397">
    <property type="entry name" value="LytTR"/>
    <property type="match status" value="1"/>
</dbReference>
<dbReference type="InterPro" id="IPR011006">
    <property type="entry name" value="CheY-like_superfamily"/>
</dbReference>
<comment type="function">
    <text evidence="2">May play the central regulatory role in sporulation. It may be an element of the effector pathway responsible for the activation of sporulation genes in response to nutritional stress. Spo0A may act in concert with spo0H (a sigma factor) to control the expression of some genes that are critical to the sporulation process.</text>
</comment>
<dbReference type="InterPro" id="IPR046947">
    <property type="entry name" value="LytR-like"/>
</dbReference>
<keyword evidence="3" id="KW-0597">Phosphoprotein</keyword>
<protein>
    <recommendedName>
        <fullName evidence="1">Stage 0 sporulation protein A homolog</fullName>
    </recommendedName>
</protein>
<feature type="modified residue" description="4-aspartylphosphate" evidence="3">
    <location>
        <position position="52"/>
    </location>
</feature>
<dbReference type="RefSeq" id="WP_002573808.1">
    <property type="nucleotide sequence ID" value="NZ_BAABZS010000001.1"/>
</dbReference>
<sequence length="235" mass="27397">MLSIGICDDDIHMLTYLEKLCQKILPECKVTSYQAGSELLKSQAAFDIILMDIKMEGEDGLETVRKLRDNPVTDFSRSPAVIFITSYDEYVFEALDLFAFQYLLKPLDENKFERTLLTAVSECSRQTEEALTFHTKSCHFRIIPSRILYVESNLRKVIIHTEKEAVEIYATMAELEQRLDSRFYRCHRGYLVNFEKVVKYDRKNIVLSDGTNLILAKNRYTEFVDAYLHFLKRGS</sequence>
<dbReference type="Gene3D" id="2.40.50.1020">
    <property type="entry name" value="LytTr DNA-binding domain"/>
    <property type="match status" value="1"/>
</dbReference>
<gene>
    <name evidence="6" type="primary">yehT_1</name>
    <name evidence="6" type="ORF">CBLFYP116_00451</name>
</gene>
<dbReference type="Pfam" id="PF00072">
    <property type="entry name" value="Response_reg"/>
    <property type="match status" value="1"/>
</dbReference>
<feature type="domain" description="Response regulatory" evidence="4">
    <location>
        <begin position="3"/>
        <end position="120"/>
    </location>
</feature>
<reference evidence="6" key="1">
    <citation type="submission" date="2019-11" db="EMBL/GenBank/DDBJ databases">
        <authorList>
            <person name="Feng L."/>
        </authorList>
    </citation>
    <scope>NUCLEOTIDE SEQUENCE</scope>
    <source>
        <strain evidence="6">CbolteaeLFYP116</strain>
    </source>
</reference>
<dbReference type="PROSITE" id="PS50930">
    <property type="entry name" value="HTH_LYTTR"/>
    <property type="match status" value="1"/>
</dbReference>
<dbReference type="GO" id="GO:0000156">
    <property type="term" value="F:phosphorelay response regulator activity"/>
    <property type="evidence" value="ECO:0007669"/>
    <property type="project" value="InterPro"/>
</dbReference>
<name>A0A6N2XSA7_9FIRM</name>
<organism evidence="6">
    <name type="scientific">Enterocloster bolteae</name>
    <dbReference type="NCBI Taxonomy" id="208479"/>
    <lineage>
        <taxon>Bacteria</taxon>
        <taxon>Bacillati</taxon>
        <taxon>Bacillota</taxon>
        <taxon>Clostridia</taxon>
        <taxon>Lachnospirales</taxon>
        <taxon>Lachnospiraceae</taxon>
        <taxon>Enterocloster</taxon>
    </lineage>
</organism>
<dbReference type="SUPFAM" id="SSF52172">
    <property type="entry name" value="CheY-like"/>
    <property type="match status" value="1"/>
</dbReference>
<accession>A0A6N2XSA7</accession>
<dbReference type="InterPro" id="IPR001789">
    <property type="entry name" value="Sig_transdc_resp-reg_receiver"/>
</dbReference>
<dbReference type="EMBL" id="CACRTF010000032">
    <property type="protein sequence ID" value="VYT57389.1"/>
    <property type="molecule type" value="Genomic_DNA"/>
</dbReference>